<dbReference type="GO" id="GO:0046872">
    <property type="term" value="F:metal ion binding"/>
    <property type="evidence" value="ECO:0007669"/>
    <property type="project" value="UniProtKB-KW"/>
</dbReference>
<dbReference type="CDD" id="cd10789">
    <property type="entry name" value="GH38N_AMII_ER_cytosolic"/>
    <property type="match status" value="1"/>
</dbReference>
<proteinExistence type="inferred from homology"/>
<dbReference type="InterPro" id="IPR027291">
    <property type="entry name" value="Glyco_hydro_38_N_sf"/>
</dbReference>
<dbReference type="SUPFAM" id="SSF88713">
    <property type="entry name" value="Glycoside hydrolase/deacetylase"/>
    <property type="match status" value="1"/>
</dbReference>
<dbReference type="Gene3D" id="3.20.110.10">
    <property type="entry name" value="Glycoside hydrolase 38, N terminal domain"/>
    <property type="match status" value="1"/>
</dbReference>
<dbReference type="GO" id="GO:0006013">
    <property type="term" value="P:mannose metabolic process"/>
    <property type="evidence" value="ECO:0007669"/>
    <property type="project" value="InterPro"/>
</dbReference>
<evidence type="ECO:0000313" key="7">
    <source>
        <dbReference type="Proteomes" id="UP000824081"/>
    </source>
</evidence>
<name>A0A9D1MFB4_9FIRM</name>
<dbReference type="GO" id="GO:0004559">
    <property type="term" value="F:alpha-mannosidase activity"/>
    <property type="evidence" value="ECO:0007669"/>
    <property type="project" value="InterPro"/>
</dbReference>
<dbReference type="InterPro" id="IPR011330">
    <property type="entry name" value="Glyco_hydro/deAcase_b/a-brl"/>
</dbReference>
<evidence type="ECO:0000259" key="5">
    <source>
        <dbReference type="SMART" id="SM00872"/>
    </source>
</evidence>
<dbReference type="GO" id="GO:0030246">
    <property type="term" value="F:carbohydrate binding"/>
    <property type="evidence" value="ECO:0007669"/>
    <property type="project" value="InterPro"/>
</dbReference>
<feature type="domain" description="Glycoside hydrolase family 38 central" evidence="5">
    <location>
        <begin position="515"/>
        <end position="593"/>
    </location>
</feature>
<dbReference type="PANTHER" id="PTHR46017:SF1">
    <property type="entry name" value="ALPHA-MANNOSIDASE 2C1"/>
    <property type="match status" value="1"/>
</dbReference>
<dbReference type="InterPro" id="IPR037094">
    <property type="entry name" value="Glyco_hydro_38_cen_sf"/>
</dbReference>
<dbReference type="InterPro" id="IPR011682">
    <property type="entry name" value="Glyco_hydro_38_C"/>
</dbReference>
<dbReference type="Gene3D" id="2.60.40.2220">
    <property type="match status" value="1"/>
</dbReference>
<keyword evidence="3" id="KW-0378">Hydrolase</keyword>
<reference evidence="6" key="1">
    <citation type="submission" date="2020-10" db="EMBL/GenBank/DDBJ databases">
        <authorList>
            <person name="Gilroy R."/>
        </authorList>
    </citation>
    <scope>NUCLEOTIDE SEQUENCE</scope>
    <source>
        <strain evidence="6">11687</strain>
    </source>
</reference>
<dbReference type="Pfam" id="PF07748">
    <property type="entry name" value="Glyco_hydro_38C"/>
    <property type="match status" value="1"/>
</dbReference>
<dbReference type="SMART" id="SM00872">
    <property type="entry name" value="Alpha-mann_mid"/>
    <property type="match status" value="1"/>
</dbReference>
<dbReference type="InterPro" id="IPR000602">
    <property type="entry name" value="Glyco_hydro_38_N"/>
</dbReference>
<organism evidence="6 7">
    <name type="scientific">Candidatus Scatosoma pullistercoris</name>
    <dbReference type="NCBI Taxonomy" id="2840934"/>
    <lineage>
        <taxon>Bacteria</taxon>
        <taxon>Bacillati</taxon>
        <taxon>Bacillota</taxon>
        <taxon>Clostridia</taxon>
        <taxon>Candidatus Scatosoma</taxon>
    </lineage>
</organism>
<dbReference type="InterPro" id="IPR041147">
    <property type="entry name" value="GH38_C"/>
</dbReference>
<evidence type="ECO:0000256" key="4">
    <source>
        <dbReference type="ARBA" id="ARBA00023295"/>
    </source>
</evidence>
<dbReference type="FunFam" id="1.20.1270.50:FF:000004">
    <property type="entry name" value="alpha-mannosidase 2C1 isoform X1"/>
    <property type="match status" value="1"/>
</dbReference>
<dbReference type="Pfam" id="PF17677">
    <property type="entry name" value="Glyco_hydro38C2"/>
    <property type="match status" value="1"/>
</dbReference>
<evidence type="ECO:0000313" key="6">
    <source>
        <dbReference type="EMBL" id="HIU59130.1"/>
    </source>
</evidence>
<dbReference type="EMBL" id="DVMZ01000089">
    <property type="protein sequence ID" value="HIU59130.1"/>
    <property type="molecule type" value="Genomic_DNA"/>
</dbReference>
<dbReference type="SUPFAM" id="SSF74650">
    <property type="entry name" value="Galactose mutarotase-like"/>
    <property type="match status" value="1"/>
</dbReference>
<protein>
    <submittedName>
        <fullName evidence="6">Alpha-mannosidase</fullName>
    </submittedName>
</protein>
<dbReference type="Gene3D" id="1.20.1270.50">
    <property type="entry name" value="Glycoside hydrolase family 38, central domain"/>
    <property type="match status" value="1"/>
</dbReference>
<dbReference type="Proteomes" id="UP000824081">
    <property type="component" value="Unassembled WGS sequence"/>
</dbReference>
<evidence type="ECO:0000256" key="3">
    <source>
        <dbReference type="ARBA" id="ARBA00022801"/>
    </source>
</evidence>
<comment type="caution">
    <text evidence="6">The sequence shown here is derived from an EMBL/GenBank/DDBJ whole genome shotgun (WGS) entry which is preliminary data.</text>
</comment>
<keyword evidence="2" id="KW-0479">Metal-binding</keyword>
<evidence type="ECO:0000256" key="2">
    <source>
        <dbReference type="ARBA" id="ARBA00022723"/>
    </source>
</evidence>
<dbReference type="SUPFAM" id="SSF88688">
    <property type="entry name" value="Families 57/38 glycoside transferase middle domain"/>
    <property type="match status" value="1"/>
</dbReference>
<dbReference type="GO" id="GO:0009313">
    <property type="term" value="P:oligosaccharide catabolic process"/>
    <property type="evidence" value="ECO:0007669"/>
    <property type="project" value="TreeGrafter"/>
</dbReference>
<dbReference type="Pfam" id="PF09261">
    <property type="entry name" value="Alpha-mann_mid"/>
    <property type="match status" value="1"/>
</dbReference>
<dbReference type="Gene3D" id="2.70.98.30">
    <property type="entry name" value="Golgi alpha-mannosidase II, domain 4"/>
    <property type="match status" value="1"/>
</dbReference>
<gene>
    <name evidence="6" type="ORF">IAC57_03405</name>
</gene>
<dbReference type="InterPro" id="IPR011013">
    <property type="entry name" value="Gal_mutarotase_sf_dom"/>
</dbReference>
<evidence type="ECO:0000256" key="1">
    <source>
        <dbReference type="ARBA" id="ARBA00009792"/>
    </source>
</evidence>
<dbReference type="AlphaFoldDB" id="A0A9D1MFB4"/>
<dbReference type="FunFam" id="3.20.110.10:FF:000002">
    <property type="entry name" value="alpha-mannosidase 2C1 isoform X1"/>
    <property type="match status" value="1"/>
</dbReference>
<dbReference type="InterPro" id="IPR028995">
    <property type="entry name" value="Glyco_hydro_57/38_cen_sf"/>
</dbReference>
<accession>A0A9D1MFB4</accession>
<dbReference type="PANTHER" id="PTHR46017">
    <property type="entry name" value="ALPHA-MANNOSIDASE 2C1"/>
    <property type="match status" value="1"/>
</dbReference>
<dbReference type="InterPro" id="IPR015341">
    <property type="entry name" value="Glyco_hydro_38_cen"/>
</dbReference>
<dbReference type="Pfam" id="PF01074">
    <property type="entry name" value="Glyco_hydro_38N"/>
    <property type="match status" value="1"/>
</dbReference>
<comment type="similarity">
    <text evidence="1">Belongs to the glycosyl hydrolase 38 family.</text>
</comment>
<sequence length="1027" mass="117070">MLNLNIEEKLETTVSALNALKTVKSSPLEVLCREASADERSVPDGKEGFSVFASPYMLFEEDRYYWFRASFEVAGLKEWEEAYLCVETFIGGVSSTTRPQGLLYLNGEAVQGIDINHTDVRLREGRYEMALLFYTHSFGLSLPVYFSLKIRDRRIETLFYDLKVALDSIRLLDRRSDEYIVSAAALERAINLIDFRREYSEEFYSSLERAKDCLYTRYYAGDRAKKPVVNCIGHTHIDVAWLWPLAQTKEKAERSFATVLRLMEEYPEYKFMCSQPQLYQFVKERNPELYERIREKVKEGRWEADGAMWLEADCNLTSGESLVRQILYGKKFFREEFGVDCHTVWEPDVFGYSAALPQIMQKSGITRFVTAKIGWNDTNRMPYDAFRWQGIDGSSVFAYFISTCDCDPRRDVYDTTYTTYCGPIDAKAVLGTWNRFQQKEFDDVTMISYGWGDGGGGPTREMLEQQRRLAHGVPGIPRTKMATLQETLDEIEGNFSRNCQELGRTPKWNGELYFEYHRGTLTSVPRIKKNNRMAEFALQNGEFFSVLAETLAGRQYDRAALEKNWKLLLLNQFHDILPGSAIEKVYADSDRQFAELFSGLADIQEGALRSLCGKIALPEREKRVGKRVAVFNPNGFRATGTVRLGGKTRVIKDVPSMGYKVIGGSRRSGGIAVGERTLENASYKLVFDESGALVSLWDKRFGREIAAPGEKLNEFRAYEDMPYQYDNWEIAPYYKQKEWILNGKAKFEPIRDGDRAGFVVTKKYGDSTIVQKIFLYNGLDRIDFVTDADWKEKKQLLKVRFPFALLIDKATYDIQFGNIERSTSGNTSWDSARFECAGQKWVDMSENNYGVALLNDGKYGFGAEENVLTMTVLKSGSFPYPGASDVVPEFTYSLLPHAGDFRRGGVEEAAYILNRGLIARELPETRSVPEKAVEGTDVLPEEYSFVSCAAKGVYIETVKKAEDGDGIVLRLFEAFRETKEVTLCFGREIGEAFLCNLSEDEEKKLPTVGNSLTFTIKPFEIVTIKVK</sequence>
<reference evidence="6" key="2">
    <citation type="journal article" date="2021" name="PeerJ">
        <title>Extensive microbial diversity within the chicken gut microbiome revealed by metagenomics and culture.</title>
        <authorList>
            <person name="Gilroy R."/>
            <person name="Ravi A."/>
            <person name="Getino M."/>
            <person name="Pursley I."/>
            <person name="Horton D.L."/>
            <person name="Alikhan N.F."/>
            <person name="Baker D."/>
            <person name="Gharbi K."/>
            <person name="Hall N."/>
            <person name="Watson M."/>
            <person name="Adriaenssens E.M."/>
            <person name="Foster-Nyarko E."/>
            <person name="Jarju S."/>
            <person name="Secka A."/>
            <person name="Antonio M."/>
            <person name="Oren A."/>
            <person name="Chaudhuri R.R."/>
            <person name="La Ragione R."/>
            <person name="Hildebrand F."/>
            <person name="Pallen M.J."/>
        </authorList>
    </citation>
    <scope>NUCLEOTIDE SEQUENCE</scope>
    <source>
        <strain evidence="6">11687</strain>
    </source>
</reference>
<keyword evidence="4" id="KW-0326">Glycosidase</keyword>